<dbReference type="PRINTS" id="PR00868">
    <property type="entry name" value="DNAPOLI"/>
</dbReference>
<dbReference type="PANTHER" id="PTHR10133:SF62">
    <property type="entry name" value="DNA POLYMERASE THETA"/>
    <property type="match status" value="1"/>
</dbReference>
<dbReference type="SUPFAM" id="SSF56672">
    <property type="entry name" value="DNA/RNA polymerases"/>
    <property type="match status" value="1"/>
</dbReference>
<dbReference type="InterPro" id="IPR043502">
    <property type="entry name" value="DNA/RNA_pol_sf"/>
</dbReference>
<name>A0A386AXD4_9CHLO</name>
<dbReference type="Gene3D" id="3.30.70.370">
    <property type="match status" value="1"/>
</dbReference>
<evidence type="ECO:0000313" key="3">
    <source>
        <dbReference type="EMBL" id="AYC64009.1"/>
    </source>
</evidence>
<dbReference type="GO" id="GO:0003887">
    <property type="term" value="F:DNA-directed DNA polymerase activity"/>
    <property type="evidence" value="ECO:0007669"/>
    <property type="project" value="InterPro"/>
</dbReference>
<evidence type="ECO:0000256" key="1">
    <source>
        <dbReference type="SAM" id="Phobius"/>
    </source>
</evidence>
<dbReference type="InterPro" id="IPR001098">
    <property type="entry name" value="DNA-dir_DNA_pol_A_palm_dom"/>
</dbReference>
<geneLocation type="chloroplast" evidence="3"/>
<accession>A0A386AXD4</accession>
<dbReference type="EMBL" id="MH591087">
    <property type="protein sequence ID" value="AYC64009.1"/>
    <property type="molecule type" value="Genomic_DNA"/>
</dbReference>
<keyword evidence="1" id="KW-1133">Transmembrane helix</keyword>
<protein>
    <recommendedName>
        <fullName evidence="2">DNA-directed DNA polymerase family A palm domain-containing protein</fullName>
    </recommendedName>
</protein>
<organism evidence="3">
    <name type="scientific">Halimeda micronesica</name>
    <dbReference type="NCBI Taxonomy" id="170426"/>
    <lineage>
        <taxon>Eukaryota</taxon>
        <taxon>Viridiplantae</taxon>
        <taxon>Chlorophyta</taxon>
        <taxon>core chlorophytes</taxon>
        <taxon>Ulvophyceae</taxon>
        <taxon>TCBD clade</taxon>
        <taxon>Bryopsidales</taxon>
        <taxon>Halimedineae</taxon>
        <taxon>Halimedaceae</taxon>
        <taxon>Halimedeae</taxon>
        <taxon>Halimeda</taxon>
    </lineage>
</organism>
<dbReference type="Pfam" id="PF00476">
    <property type="entry name" value="DNA_pol_A"/>
    <property type="match status" value="1"/>
</dbReference>
<dbReference type="GO" id="GO:0003677">
    <property type="term" value="F:DNA binding"/>
    <property type="evidence" value="ECO:0007669"/>
    <property type="project" value="InterPro"/>
</dbReference>
<proteinExistence type="predicted"/>
<reference evidence="3" key="2">
    <citation type="journal article" date="2019" name="Mol. Phylogenet. Evol.">
        <title>Reassessment of the classification of bryopsidales (chlorophyta) based on chloroplast phylogenomic analyses.</title>
        <authorList>
            <person name="Cremen M.C."/>
            <person name="Leliaert F."/>
            <person name="West J."/>
            <person name="Lam D.W."/>
            <person name="Shimada S."/>
            <person name="Lopez-Bautista J.M."/>
            <person name="Verbruggen H."/>
        </authorList>
    </citation>
    <scope>NUCLEOTIDE SEQUENCE</scope>
</reference>
<dbReference type="PANTHER" id="PTHR10133">
    <property type="entry name" value="DNA POLYMERASE I"/>
    <property type="match status" value="1"/>
</dbReference>
<keyword evidence="1" id="KW-0812">Transmembrane</keyword>
<sequence length="232" mass="27168">MEQCLDMWPRTPTSDQLKLGRDHLIKFIFFTQMSSECETWFANFLKYKTVHSDLTNSAKLNKFIHNKYIFPSWDIFGAATGRITTRQPALNSTPRATHFRNMFKANRSYGICEHHDQASEDVFIICDYSQIELMIMAVISGDDTMLEILHENKDLHIFLASQVLERPYDELMALKTTNPTEYKKIRTPMKSVNFGLLYGMGVFTLWTRLIAQGFQYTKEEVSHIHRVWTDTY</sequence>
<keyword evidence="3" id="KW-0150">Chloroplast</keyword>
<dbReference type="InterPro" id="IPR002298">
    <property type="entry name" value="DNA_polymerase_A"/>
</dbReference>
<dbReference type="Gene3D" id="1.10.150.20">
    <property type="entry name" value="5' to 3' exonuclease, C-terminal subdomain"/>
    <property type="match status" value="1"/>
</dbReference>
<keyword evidence="1" id="KW-0472">Membrane</keyword>
<feature type="domain" description="DNA-directed DNA polymerase family A palm" evidence="2">
    <location>
        <begin position="40"/>
        <end position="209"/>
    </location>
</feature>
<evidence type="ECO:0000259" key="2">
    <source>
        <dbReference type="Pfam" id="PF00476"/>
    </source>
</evidence>
<dbReference type="GO" id="GO:0006302">
    <property type="term" value="P:double-strand break repair"/>
    <property type="evidence" value="ECO:0007669"/>
    <property type="project" value="TreeGrafter"/>
</dbReference>
<keyword evidence="3" id="KW-0934">Plastid</keyword>
<gene>
    <name evidence="3" type="primary">orf232</name>
</gene>
<dbReference type="GO" id="GO:0006261">
    <property type="term" value="P:DNA-templated DNA replication"/>
    <property type="evidence" value="ECO:0007669"/>
    <property type="project" value="InterPro"/>
</dbReference>
<reference evidence="3" key="1">
    <citation type="submission" date="2018-07" db="EMBL/GenBank/DDBJ databases">
        <authorList>
            <person name="Quirk P.G."/>
            <person name="Krulwich T.A."/>
        </authorList>
    </citation>
    <scope>NUCLEOTIDE SEQUENCE</scope>
</reference>
<dbReference type="AlphaFoldDB" id="A0A386AXD4"/>
<feature type="transmembrane region" description="Helical" evidence="1">
    <location>
        <begin position="192"/>
        <end position="211"/>
    </location>
</feature>